<dbReference type="Proteomes" id="UP000540506">
    <property type="component" value="Unassembled WGS sequence"/>
</dbReference>
<proteinExistence type="predicted"/>
<evidence type="ECO:0000313" key="3">
    <source>
        <dbReference type="EMBL" id="MBB4927517.1"/>
    </source>
</evidence>
<feature type="compositionally biased region" description="Basic and acidic residues" evidence="1">
    <location>
        <begin position="228"/>
        <end position="247"/>
    </location>
</feature>
<organism evidence="3 4">
    <name type="scientific">Kitasatospora kifunensis</name>
    <name type="common">Streptomyces kifunensis</name>
    <dbReference type="NCBI Taxonomy" id="58351"/>
    <lineage>
        <taxon>Bacteria</taxon>
        <taxon>Bacillati</taxon>
        <taxon>Actinomycetota</taxon>
        <taxon>Actinomycetes</taxon>
        <taxon>Kitasatosporales</taxon>
        <taxon>Streptomycetaceae</taxon>
        <taxon>Kitasatospora</taxon>
    </lineage>
</organism>
<feature type="region of interest" description="Disordered" evidence="1">
    <location>
        <begin position="212"/>
        <end position="247"/>
    </location>
</feature>
<evidence type="ECO:0000313" key="4">
    <source>
        <dbReference type="Proteomes" id="UP000540506"/>
    </source>
</evidence>
<dbReference type="RefSeq" id="WP_184943906.1">
    <property type="nucleotide sequence ID" value="NZ_JACHJV010000002.1"/>
</dbReference>
<accession>A0A7W7R8S0</accession>
<comment type="caution">
    <text evidence="3">The sequence shown here is derived from an EMBL/GenBank/DDBJ whole genome shotgun (WGS) entry which is preliminary data.</text>
</comment>
<protein>
    <recommendedName>
        <fullName evidence="5">Secreted protein</fullName>
    </recommendedName>
</protein>
<dbReference type="EMBL" id="JACHJV010000002">
    <property type="protein sequence ID" value="MBB4927517.1"/>
    <property type="molecule type" value="Genomic_DNA"/>
</dbReference>
<evidence type="ECO:0000256" key="2">
    <source>
        <dbReference type="SAM" id="SignalP"/>
    </source>
</evidence>
<reference evidence="3 4" key="1">
    <citation type="submission" date="2020-08" db="EMBL/GenBank/DDBJ databases">
        <title>Sequencing the genomes of 1000 actinobacteria strains.</title>
        <authorList>
            <person name="Klenk H.-P."/>
        </authorList>
    </citation>
    <scope>NUCLEOTIDE SEQUENCE [LARGE SCALE GENOMIC DNA]</scope>
    <source>
        <strain evidence="3 4">DSM 41654</strain>
    </source>
</reference>
<dbReference type="InterPro" id="IPR006311">
    <property type="entry name" value="TAT_signal"/>
</dbReference>
<keyword evidence="2" id="KW-0732">Signal</keyword>
<dbReference type="AlphaFoldDB" id="A0A7W7R8S0"/>
<name>A0A7W7R8S0_KITKI</name>
<keyword evidence="4" id="KW-1185">Reference proteome</keyword>
<evidence type="ECO:0000256" key="1">
    <source>
        <dbReference type="SAM" id="MobiDB-lite"/>
    </source>
</evidence>
<feature type="chain" id="PRO_5030742652" description="Secreted protein" evidence="2">
    <location>
        <begin position="35"/>
        <end position="247"/>
    </location>
</feature>
<gene>
    <name evidence="3" type="ORF">FHR34_006612</name>
</gene>
<feature type="signal peptide" evidence="2">
    <location>
        <begin position="1"/>
        <end position="34"/>
    </location>
</feature>
<dbReference type="PROSITE" id="PS51318">
    <property type="entry name" value="TAT"/>
    <property type="match status" value="1"/>
</dbReference>
<evidence type="ECO:0008006" key="5">
    <source>
        <dbReference type="Google" id="ProtNLM"/>
    </source>
</evidence>
<sequence length="247" mass="26441">MSSELTRRTVLRSTAVAGLLTVGGGLLFAGPAAAAEQEPGRPALQEAEQAQQNVRNVRQSANGWQMENAVDAAGAVWTRPIPGTAARPAVRIGWVETVLVHVAQRFHYEIAELRADEVVGWRPPQEVRSTDSPESNQASGTALALRPGCYPPGVRGGFYPYEVLVIRDILAELDGVVAWGGDDPTPVESLFSIAVPPGDERLKTVAERIRGWSEEPGAGAGSPVDVLADGRRRAAERLEQHQRETAG</sequence>